<organism evidence="2">
    <name type="scientific">marine sediment metagenome</name>
    <dbReference type="NCBI Taxonomy" id="412755"/>
    <lineage>
        <taxon>unclassified sequences</taxon>
        <taxon>metagenomes</taxon>
        <taxon>ecological metagenomes</taxon>
    </lineage>
</organism>
<reference evidence="2" key="1">
    <citation type="journal article" date="2015" name="Nature">
        <title>Complex archaea that bridge the gap between prokaryotes and eukaryotes.</title>
        <authorList>
            <person name="Spang A."/>
            <person name="Saw J.H."/>
            <person name="Jorgensen S.L."/>
            <person name="Zaremba-Niedzwiedzka K."/>
            <person name="Martijn J."/>
            <person name="Lind A.E."/>
            <person name="van Eijk R."/>
            <person name="Schleper C."/>
            <person name="Guy L."/>
            <person name="Ettema T.J."/>
        </authorList>
    </citation>
    <scope>NUCLEOTIDE SEQUENCE</scope>
</reference>
<evidence type="ECO:0000256" key="1">
    <source>
        <dbReference type="SAM" id="MobiDB-lite"/>
    </source>
</evidence>
<sequence>ELVESVAPYIKIRTLKNLTTEDRTTREEKRQQQEVERLQKEQNKKDKVKALQLKLGLTDEEFDLFRNN</sequence>
<comment type="caution">
    <text evidence="2">The sequence shown here is derived from an EMBL/GenBank/DDBJ whole genome shotgun (WGS) entry which is preliminary data.</text>
</comment>
<evidence type="ECO:0000313" key="2">
    <source>
        <dbReference type="EMBL" id="KKK71765.1"/>
    </source>
</evidence>
<protein>
    <submittedName>
        <fullName evidence="2">Uncharacterized protein</fullName>
    </submittedName>
</protein>
<proteinExistence type="predicted"/>
<dbReference type="EMBL" id="LAZR01057582">
    <property type="protein sequence ID" value="KKK71765.1"/>
    <property type="molecule type" value="Genomic_DNA"/>
</dbReference>
<accession>A0A0F8YDJ5</accession>
<dbReference type="AlphaFoldDB" id="A0A0F8YDJ5"/>
<feature type="non-terminal residue" evidence="2">
    <location>
        <position position="1"/>
    </location>
</feature>
<gene>
    <name evidence="2" type="ORF">LCGC14_2910650</name>
</gene>
<name>A0A0F8YDJ5_9ZZZZ</name>
<feature type="region of interest" description="Disordered" evidence="1">
    <location>
        <begin position="21"/>
        <end position="41"/>
    </location>
</feature>